<protein>
    <submittedName>
        <fullName evidence="1">Uncharacterized protein</fullName>
    </submittedName>
</protein>
<name>A0A5N7CGW9_PETAA</name>
<proteinExistence type="predicted"/>
<evidence type="ECO:0000313" key="1">
    <source>
        <dbReference type="EMBL" id="KAE8393127.1"/>
    </source>
</evidence>
<dbReference type="AlphaFoldDB" id="A0A5N7CGW9"/>
<dbReference type="InterPro" id="IPR053204">
    <property type="entry name" value="Oxopyrrolidines_Biosynth-assoc"/>
</dbReference>
<dbReference type="OrthoDB" id="3350591at2759"/>
<dbReference type="EMBL" id="ML735232">
    <property type="protein sequence ID" value="KAE8393127.1"/>
    <property type="molecule type" value="Genomic_DNA"/>
</dbReference>
<sequence length="234" mass="26123">MPHTPLRTAWQAKSCTLVTASGVEEEAWTSNGKIWRHNLSAFIARLSVWGICDPELSGSALSIFRNTFETRRPLTATNDQQGVDILPIADLLPAAVVWFELCAYKIENLCLSTQKCESSTIGDLAREVQVVPDTGFSTSRWLFWRLRLKEISHSDHAELEVLAQRGLRVMQFWGIHIEAQWTLVLANNALLPGVIIQHEAATKMNAPRLGLTDPSDGEKEVFTGFERSIRPGKA</sequence>
<organism evidence="1">
    <name type="scientific">Petromyces alliaceus</name>
    <name type="common">Aspergillus alliaceus</name>
    <dbReference type="NCBI Taxonomy" id="209559"/>
    <lineage>
        <taxon>Eukaryota</taxon>
        <taxon>Fungi</taxon>
        <taxon>Dikarya</taxon>
        <taxon>Ascomycota</taxon>
        <taxon>Pezizomycotina</taxon>
        <taxon>Eurotiomycetes</taxon>
        <taxon>Eurotiomycetidae</taxon>
        <taxon>Eurotiales</taxon>
        <taxon>Aspergillaceae</taxon>
        <taxon>Aspergillus</taxon>
        <taxon>Aspergillus subgen. Circumdati</taxon>
    </lineage>
</organism>
<dbReference type="InterPro" id="IPR022085">
    <property type="entry name" value="OpdG"/>
</dbReference>
<gene>
    <name evidence="1" type="ORF">BDV23DRAFT_181005</name>
</gene>
<dbReference type="PANTHER" id="PTHR38797">
    <property type="entry name" value="NUCLEAR PORE COMPLEX PROTEIN NUP85-RELATED"/>
    <property type="match status" value="1"/>
</dbReference>
<reference evidence="1" key="1">
    <citation type="submission" date="2019-04" db="EMBL/GenBank/DDBJ databases">
        <title>Friends and foes A comparative genomics studyof 23 Aspergillus species from section Flavi.</title>
        <authorList>
            <consortium name="DOE Joint Genome Institute"/>
            <person name="Kjaerbolling I."/>
            <person name="Vesth T."/>
            <person name="Frisvad J.C."/>
            <person name="Nybo J.L."/>
            <person name="Theobald S."/>
            <person name="Kildgaard S."/>
            <person name="Isbrandt T."/>
            <person name="Kuo A."/>
            <person name="Sato A."/>
            <person name="Lyhne E.K."/>
            <person name="Kogle M.E."/>
            <person name="Wiebenga A."/>
            <person name="Kun R.S."/>
            <person name="Lubbers R.J."/>
            <person name="Makela M.R."/>
            <person name="Barry K."/>
            <person name="Chovatia M."/>
            <person name="Clum A."/>
            <person name="Daum C."/>
            <person name="Haridas S."/>
            <person name="He G."/>
            <person name="LaButti K."/>
            <person name="Lipzen A."/>
            <person name="Mondo S."/>
            <person name="Riley R."/>
            <person name="Salamov A."/>
            <person name="Simmons B.A."/>
            <person name="Magnuson J.K."/>
            <person name="Henrissat B."/>
            <person name="Mortensen U.H."/>
            <person name="Larsen T.O."/>
            <person name="Devries R.P."/>
            <person name="Grigoriev I.V."/>
            <person name="Machida M."/>
            <person name="Baker S.E."/>
            <person name="Andersen M.R."/>
        </authorList>
    </citation>
    <scope>NUCLEOTIDE SEQUENCE [LARGE SCALE GENOMIC DNA]</scope>
    <source>
        <strain evidence="1">IBT 14317</strain>
    </source>
</reference>
<dbReference type="Pfam" id="PF12311">
    <property type="entry name" value="DUF3632"/>
    <property type="match status" value="1"/>
</dbReference>
<dbReference type="Proteomes" id="UP000326877">
    <property type="component" value="Unassembled WGS sequence"/>
</dbReference>
<accession>A0A5N7CGW9</accession>